<feature type="domain" description="Helix-turn-helix" evidence="1">
    <location>
        <begin position="41"/>
        <end position="90"/>
    </location>
</feature>
<keyword evidence="2" id="KW-0238">DNA-binding</keyword>
<dbReference type="RefSeq" id="WP_119653200.1">
    <property type="nucleotide sequence ID" value="NZ_NSDI01000039.1"/>
</dbReference>
<dbReference type="PANTHER" id="PTHR34585">
    <property type="match status" value="1"/>
</dbReference>
<name>A0A3A1YCE4_9FLAO</name>
<dbReference type="PANTHER" id="PTHR34585:SF22">
    <property type="entry name" value="HELIX-TURN-HELIX DOMAIN-CONTAINING PROTEIN"/>
    <property type="match status" value="1"/>
</dbReference>
<comment type="caution">
    <text evidence="2">The sequence shown here is derived from an EMBL/GenBank/DDBJ whole genome shotgun (WGS) entry which is preliminary data.</text>
</comment>
<evidence type="ECO:0000313" key="3">
    <source>
        <dbReference type="Proteomes" id="UP000265497"/>
    </source>
</evidence>
<protein>
    <submittedName>
        <fullName evidence="2">DNA-binding protein</fullName>
    </submittedName>
</protein>
<dbReference type="Proteomes" id="UP000265497">
    <property type="component" value="Unassembled WGS sequence"/>
</dbReference>
<organism evidence="2 3">
    <name type="scientific">Capnocytophaga canis</name>
    <dbReference type="NCBI Taxonomy" id="1848903"/>
    <lineage>
        <taxon>Bacteria</taxon>
        <taxon>Pseudomonadati</taxon>
        <taxon>Bacteroidota</taxon>
        <taxon>Flavobacteriia</taxon>
        <taxon>Flavobacteriales</taxon>
        <taxon>Flavobacteriaceae</taxon>
        <taxon>Capnocytophaga</taxon>
    </lineage>
</organism>
<sequence length="106" mass="12246">MEVIVIEKAIFEQTHQELEQLIGTLQSVVNSYKGLCLQEKWLDTQEVCLMLGISKRALQGYKDRKILPYSSIQRKNYFKRSDVEQLLASQNSQNTKVTENEITHAS</sequence>
<gene>
    <name evidence="2" type="ORF">CKY20_11605</name>
</gene>
<dbReference type="Pfam" id="PF12728">
    <property type="entry name" value="HTH_17"/>
    <property type="match status" value="1"/>
</dbReference>
<evidence type="ECO:0000259" key="1">
    <source>
        <dbReference type="Pfam" id="PF12728"/>
    </source>
</evidence>
<reference evidence="2 3" key="1">
    <citation type="submission" date="2017-08" db="EMBL/GenBank/DDBJ databases">
        <title>Capnocytophaga canis 17-158 assembly.</title>
        <authorList>
            <person name="Gulvik C.A."/>
        </authorList>
    </citation>
    <scope>NUCLEOTIDE SEQUENCE [LARGE SCALE GENOMIC DNA]</scope>
    <source>
        <strain evidence="2 3">17-158</strain>
    </source>
</reference>
<dbReference type="InterPro" id="IPR009061">
    <property type="entry name" value="DNA-bd_dom_put_sf"/>
</dbReference>
<accession>A0A3A1YCE4</accession>
<dbReference type="GO" id="GO:0003677">
    <property type="term" value="F:DNA binding"/>
    <property type="evidence" value="ECO:0007669"/>
    <property type="project" value="UniProtKB-KW"/>
</dbReference>
<dbReference type="InterPro" id="IPR041657">
    <property type="entry name" value="HTH_17"/>
</dbReference>
<evidence type="ECO:0000313" key="2">
    <source>
        <dbReference type="EMBL" id="RIY34889.1"/>
    </source>
</evidence>
<dbReference type="SUPFAM" id="SSF46955">
    <property type="entry name" value="Putative DNA-binding domain"/>
    <property type="match status" value="1"/>
</dbReference>
<dbReference type="EMBL" id="NSDI01000039">
    <property type="protein sequence ID" value="RIY34889.1"/>
    <property type="molecule type" value="Genomic_DNA"/>
</dbReference>
<proteinExistence type="predicted"/>
<dbReference type="AlphaFoldDB" id="A0A3A1YCE4"/>